<feature type="domain" description="Methylated-DNA-[protein]-cysteine S-methyltransferase DNA binding" evidence="10">
    <location>
        <begin position="81"/>
        <end position="160"/>
    </location>
</feature>
<evidence type="ECO:0000313" key="12">
    <source>
        <dbReference type="EMBL" id="OIJ87140.1"/>
    </source>
</evidence>
<evidence type="ECO:0000256" key="7">
    <source>
        <dbReference type="ARBA" id="ARBA00023204"/>
    </source>
</evidence>
<dbReference type="InterPro" id="IPR023546">
    <property type="entry name" value="MGMT"/>
</dbReference>
<feature type="active site" description="Nucleophile; methyl group acceptor" evidence="9">
    <location>
        <position position="132"/>
    </location>
</feature>
<dbReference type="GO" id="GO:0032259">
    <property type="term" value="P:methylation"/>
    <property type="evidence" value="ECO:0007669"/>
    <property type="project" value="UniProtKB-KW"/>
</dbReference>
<dbReference type="Pfam" id="PF02870">
    <property type="entry name" value="Methyltransf_1N"/>
    <property type="match status" value="1"/>
</dbReference>
<dbReference type="InterPro" id="IPR008332">
    <property type="entry name" value="MethylG_MeTrfase_N"/>
</dbReference>
<keyword evidence="5 9" id="KW-0808">Transferase</keyword>
<dbReference type="PANTHER" id="PTHR10815">
    <property type="entry name" value="METHYLATED-DNA--PROTEIN-CYSTEINE METHYLTRANSFERASE"/>
    <property type="match status" value="1"/>
</dbReference>
<dbReference type="InterPro" id="IPR036388">
    <property type="entry name" value="WH-like_DNA-bd_sf"/>
</dbReference>
<accession>A0A1S2P066</accession>
<dbReference type="Pfam" id="PF01035">
    <property type="entry name" value="DNA_binding_1"/>
    <property type="match status" value="1"/>
</dbReference>
<dbReference type="HAMAP" id="MF_00772">
    <property type="entry name" value="OGT"/>
    <property type="match status" value="1"/>
</dbReference>
<reference evidence="12 13" key="1">
    <citation type="submission" date="2016-10" db="EMBL/GenBank/DDBJ databases">
        <title>Genome sequence of Streptomyces sp. MUSC 93.</title>
        <authorList>
            <person name="Lee L.-H."/>
            <person name="Ser H.-L."/>
            <person name="Law J.W.-F."/>
        </authorList>
    </citation>
    <scope>NUCLEOTIDE SEQUENCE [LARGE SCALE GENOMIC DNA]</scope>
    <source>
        <strain evidence="12 13">MUSC 93</strain>
    </source>
</reference>
<keyword evidence="3 9" id="KW-0963">Cytoplasm</keyword>
<organism evidence="12 13">
    <name type="scientific">Streptomyces colonosanans</name>
    <dbReference type="NCBI Taxonomy" id="1428652"/>
    <lineage>
        <taxon>Bacteria</taxon>
        <taxon>Bacillati</taxon>
        <taxon>Actinomycetota</taxon>
        <taxon>Actinomycetes</taxon>
        <taxon>Kitasatosporales</taxon>
        <taxon>Streptomycetaceae</taxon>
        <taxon>Streptomyces</taxon>
    </lineage>
</organism>
<dbReference type="InterPro" id="IPR001497">
    <property type="entry name" value="MethylDNA_cys_MeTrfase_AS"/>
</dbReference>
<dbReference type="AlphaFoldDB" id="A0A1S2P066"/>
<dbReference type="InterPro" id="IPR014048">
    <property type="entry name" value="MethylDNA_cys_MeTrfase_DNA-bd"/>
</dbReference>
<dbReference type="FunFam" id="1.10.10.10:FF:000214">
    <property type="entry name" value="Methylated-DNA--protein-cysteine methyltransferase"/>
    <property type="match status" value="1"/>
</dbReference>
<comment type="catalytic activity">
    <reaction evidence="1 9">
        <text>a 4-O-methyl-thymidine in DNA + L-cysteinyl-[protein] = a thymidine in DNA + S-methyl-L-cysteinyl-[protein]</text>
        <dbReference type="Rhea" id="RHEA:53428"/>
        <dbReference type="Rhea" id="RHEA-COMP:10131"/>
        <dbReference type="Rhea" id="RHEA-COMP:10132"/>
        <dbReference type="Rhea" id="RHEA-COMP:13555"/>
        <dbReference type="Rhea" id="RHEA-COMP:13556"/>
        <dbReference type="ChEBI" id="CHEBI:29950"/>
        <dbReference type="ChEBI" id="CHEBI:82612"/>
        <dbReference type="ChEBI" id="CHEBI:137386"/>
        <dbReference type="ChEBI" id="CHEBI:137387"/>
        <dbReference type="EC" id="2.1.1.63"/>
    </reaction>
</comment>
<feature type="domain" description="Methylguanine DNA methyltransferase ribonuclease-like" evidence="11">
    <location>
        <begin position="3"/>
        <end position="74"/>
    </location>
</feature>
<comment type="catalytic activity">
    <reaction evidence="8 9">
        <text>a 6-O-methyl-2'-deoxyguanosine in DNA + L-cysteinyl-[protein] = S-methyl-L-cysteinyl-[protein] + a 2'-deoxyguanosine in DNA</text>
        <dbReference type="Rhea" id="RHEA:24000"/>
        <dbReference type="Rhea" id="RHEA-COMP:10131"/>
        <dbReference type="Rhea" id="RHEA-COMP:10132"/>
        <dbReference type="Rhea" id="RHEA-COMP:11367"/>
        <dbReference type="Rhea" id="RHEA-COMP:11368"/>
        <dbReference type="ChEBI" id="CHEBI:29950"/>
        <dbReference type="ChEBI" id="CHEBI:82612"/>
        <dbReference type="ChEBI" id="CHEBI:85445"/>
        <dbReference type="ChEBI" id="CHEBI:85448"/>
        <dbReference type="EC" id="2.1.1.63"/>
    </reaction>
</comment>
<evidence type="ECO:0000256" key="6">
    <source>
        <dbReference type="ARBA" id="ARBA00022763"/>
    </source>
</evidence>
<dbReference type="InterPro" id="IPR036631">
    <property type="entry name" value="MGMT_N_sf"/>
</dbReference>
<keyword evidence="4 9" id="KW-0489">Methyltransferase</keyword>
<dbReference type="InterPro" id="IPR036217">
    <property type="entry name" value="MethylDNA_cys_MeTrfase_DNAb"/>
</dbReference>
<comment type="caution">
    <text evidence="12">The sequence shown here is derived from an EMBL/GenBank/DDBJ whole genome shotgun (WGS) entry which is preliminary data.</text>
</comment>
<evidence type="ECO:0000256" key="3">
    <source>
        <dbReference type="ARBA" id="ARBA00022490"/>
    </source>
</evidence>
<dbReference type="GO" id="GO:0006307">
    <property type="term" value="P:DNA alkylation repair"/>
    <property type="evidence" value="ECO:0007669"/>
    <property type="project" value="UniProtKB-UniRule"/>
</dbReference>
<comment type="similarity">
    <text evidence="2 9">Belongs to the MGMT family.</text>
</comment>
<evidence type="ECO:0000313" key="13">
    <source>
        <dbReference type="Proteomes" id="UP000179935"/>
    </source>
</evidence>
<dbReference type="STRING" id="1428652.BIV24_25230"/>
<evidence type="ECO:0000256" key="1">
    <source>
        <dbReference type="ARBA" id="ARBA00001286"/>
    </source>
</evidence>
<dbReference type="GO" id="GO:0005737">
    <property type="term" value="C:cytoplasm"/>
    <property type="evidence" value="ECO:0007669"/>
    <property type="project" value="UniProtKB-SubCell"/>
</dbReference>
<keyword evidence="7 9" id="KW-0234">DNA repair</keyword>
<evidence type="ECO:0000256" key="8">
    <source>
        <dbReference type="ARBA" id="ARBA00049348"/>
    </source>
</evidence>
<sequence length="170" mass="18376">MDVRHAYVDSPVGRLLVVAGDDALVGLYFPGYRYTPPPSAWGRRADTSADPVLARAQSELGEYFAGERQVFDVPAVTNGDEFQEQVWAQLREIPYGERITYGDIAVELGSKGFAQTVGQAVGRNPVSIVIPCHRVVGAGGKLTGFGGGLERKQILLDLEEPAEARAGRLF</sequence>
<dbReference type="CDD" id="cd06445">
    <property type="entry name" value="ATase"/>
    <property type="match status" value="1"/>
</dbReference>
<proteinExistence type="inferred from homology"/>
<evidence type="ECO:0000256" key="4">
    <source>
        <dbReference type="ARBA" id="ARBA00022603"/>
    </source>
</evidence>
<gene>
    <name evidence="12" type="ORF">BIV24_25230</name>
</gene>
<dbReference type="PROSITE" id="PS00374">
    <property type="entry name" value="MGMT"/>
    <property type="match status" value="1"/>
</dbReference>
<dbReference type="OrthoDB" id="9802228at2"/>
<comment type="function">
    <text evidence="9">Involved in the cellular defense against the biological effects of O6-methylguanine (O6-MeG) and O4-methylthymine (O4-MeT) in DNA. Repairs the methylated nucleobase in DNA by stoichiometrically transferring the methyl group to a cysteine residue in the enzyme. This is a suicide reaction: the enzyme is irreversibly inactivated.</text>
</comment>
<dbReference type="GO" id="GO:0003908">
    <property type="term" value="F:methylated-DNA-[protein]-cysteine S-methyltransferase activity"/>
    <property type="evidence" value="ECO:0007669"/>
    <property type="project" value="UniProtKB-UniRule"/>
</dbReference>
<dbReference type="SUPFAM" id="SSF53155">
    <property type="entry name" value="Methylated DNA-protein cysteine methyltransferase domain"/>
    <property type="match status" value="1"/>
</dbReference>
<dbReference type="Proteomes" id="UP000179935">
    <property type="component" value="Unassembled WGS sequence"/>
</dbReference>
<dbReference type="NCBIfam" id="TIGR00589">
    <property type="entry name" value="ogt"/>
    <property type="match status" value="1"/>
</dbReference>
<comment type="miscellaneous">
    <text evidence="9">This enzyme catalyzes only one turnover and therefore is not strictly catalytic. According to one definition, an enzyme is a biocatalyst that acts repeatedly and over many reaction cycles.</text>
</comment>
<protein>
    <recommendedName>
        <fullName evidence="9">Methylated-DNA--protein-cysteine methyltransferase</fullName>
        <ecNumber evidence="9">2.1.1.63</ecNumber>
    </recommendedName>
    <alternativeName>
        <fullName evidence="9">6-O-methylguanine-DNA methyltransferase</fullName>
        <shortName evidence="9">MGMT</shortName>
    </alternativeName>
    <alternativeName>
        <fullName evidence="9">O-6-methylguanine-DNA-alkyltransferase</fullName>
    </alternativeName>
</protein>
<evidence type="ECO:0000259" key="10">
    <source>
        <dbReference type="Pfam" id="PF01035"/>
    </source>
</evidence>
<evidence type="ECO:0000256" key="9">
    <source>
        <dbReference type="HAMAP-Rule" id="MF_00772"/>
    </source>
</evidence>
<dbReference type="SUPFAM" id="SSF46767">
    <property type="entry name" value="Methylated DNA-protein cysteine methyltransferase, C-terminal domain"/>
    <property type="match status" value="1"/>
</dbReference>
<dbReference type="EMBL" id="MLYP01000068">
    <property type="protein sequence ID" value="OIJ87140.1"/>
    <property type="molecule type" value="Genomic_DNA"/>
</dbReference>
<evidence type="ECO:0000259" key="11">
    <source>
        <dbReference type="Pfam" id="PF02870"/>
    </source>
</evidence>
<evidence type="ECO:0000256" key="2">
    <source>
        <dbReference type="ARBA" id="ARBA00008711"/>
    </source>
</evidence>
<comment type="subcellular location">
    <subcellularLocation>
        <location evidence="9">Cytoplasm</location>
    </subcellularLocation>
</comment>
<keyword evidence="13" id="KW-1185">Reference proteome</keyword>
<evidence type="ECO:0000256" key="5">
    <source>
        <dbReference type="ARBA" id="ARBA00022679"/>
    </source>
</evidence>
<dbReference type="Gene3D" id="3.30.160.70">
    <property type="entry name" value="Methylated DNA-protein cysteine methyltransferase domain"/>
    <property type="match status" value="1"/>
</dbReference>
<dbReference type="Gene3D" id="1.10.10.10">
    <property type="entry name" value="Winged helix-like DNA-binding domain superfamily/Winged helix DNA-binding domain"/>
    <property type="match status" value="1"/>
</dbReference>
<dbReference type="RefSeq" id="WP_071368731.1">
    <property type="nucleotide sequence ID" value="NZ_MLYP01000068.1"/>
</dbReference>
<dbReference type="EC" id="2.1.1.63" evidence="9"/>
<keyword evidence="6 9" id="KW-0227">DNA damage</keyword>
<dbReference type="PANTHER" id="PTHR10815:SF5">
    <property type="entry name" value="METHYLATED-DNA--PROTEIN-CYSTEINE METHYLTRANSFERASE"/>
    <property type="match status" value="1"/>
</dbReference>
<name>A0A1S2P066_9ACTN</name>